<dbReference type="GO" id="GO:0043565">
    <property type="term" value="F:sequence-specific DNA binding"/>
    <property type="evidence" value="ECO:0007669"/>
    <property type="project" value="TreeGrafter"/>
</dbReference>
<dbReference type="GO" id="GO:0010468">
    <property type="term" value="P:regulation of gene expression"/>
    <property type="evidence" value="ECO:0007669"/>
    <property type="project" value="TreeGrafter"/>
</dbReference>
<dbReference type="InterPro" id="IPR005162">
    <property type="entry name" value="Retrotrans_gag_dom"/>
</dbReference>
<name>A0A843WEH7_COLES</name>
<organism evidence="3 4">
    <name type="scientific">Colocasia esculenta</name>
    <name type="common">Wild taro</name>
    <name type="synonym">Arum esculentum</name>
    <dbReference type="NCBI Taxonomy" id="4460"/>
    <lineage>
        <taxon>Eukaryota</taxon>
        <taxon>Viridiplantae</taxon>
        <taxon>Streptophyta</taxon>
        <taxon>Embryophyta</taxon>
        <taxon>Tracheophyta</taxon>
        <taxon>Spermatophyta</taxon>
        <taxon>Magnoliopsida</taxon>
        <taxon>Liliopsida</taxon>
        <taxon>Araceae</taxon>
        <taxon>Aroideae</taxon>
        <taxon>Colocasieae</taxon>
        <taxon>Colocasia</taxon>
    </lineage>
</organism>
<protein>
    <recommendedName>
        <fullName evidence="2">Retrotransposon gag domain-containing protein</fullName>
    </recommendedName>
</protein>
<keyword evidence="4" id="KW-1185">Reference proteome</keyword>
<dbReference type="Pfam" id="PF03732">
    <property type="entry name" value="Retrotrans_gag"/>
    <property type="match status" value="1"/>
</dbReference>
<dbReference type="EMBL" id="NMUH01004470">
    <property type="protein sequence ID" value="MQM09783.1"/>
    <property type="molecule type" value="Genomic_DNA"/>
</dbReference>
<dbReference type="OrthoDB" id="621298at2759"/>
<dbReference type="GO" id="GO:0005634">
    <property type="term" value="C:nucleus"/>
    <property type="evidence" value="ECO:0007669"/>
    <property type="project" value="TreeGrafter"/>
</dbReference>
<feature type="region of interest" description="Disordered" evidence="1">
    <location>
        <begin position="17"/>
        <end position="64"/>
    </location>
</feature>
<dbReference type="Proteomes" id="UP000652761">
    <property type="component" value="Unassembled WGS sequence"/>
</dbReference>
<dbReference type="PANTHER" id="PTHR14312">
    <property type="entry name" value="CREB/ATF BZIP TRANSCRIPTION FACTOR"/>
    <property type="match status" value="1"/>
</dbReference>
<dbReference type="PANTHER" id="PTHR14312:SF1">
    <property type="entry name" value="BASIC-LEUCINE ZIPPER TRANSCRIPTION FACTOR A"/>
    <property type="match status" value="1"/>
</dbReference>
<accession>A0A843WEH7</accession>
<feature type="domain" description="Retrotransposon gag" evidence="2">
    <location>
        <begin position="116"/>
        <end position="216"/>
    </location>
</feature>
<sequence>MAEQFFRAMYQGAWQPGQAATGGQFPVPSSAVPEQQEVEPEVEQPVRQQRSGTGSTRSGQRRAAVSEARTALLERFLRLRPPMFHGEYDPDKAESWTHELERIFETMDCAEEDQVRLAVYQLKGAAHEWWRVQRQTHFQGQRLDQISWQRFLEVFHGEYFPDYARRERRDHFHELVQGDLTVSQYHQRFVRLLRHVPHVAGSDQACAERFIAGLRPDLSSGSCLLTGVDGAVSRGVSLGHFRRDCPRGQAPQQQQPVQYAQQPPQYQYPPQQQAPRQQQRGQYQQQVQQFPQPQQYQPYQQQFPQQQSPQQQPQQAPQRGRGRGRVMALTREQAEASNLVIVRPSLFRQVLQAQRADAELADILRMPDVELSEDSEWICDRGVCRLLEGDTHCRLLVPVATGWYVAFTGSGLKARAPEPFPLSRASPFPLSLSRPLGVPAFLGCLPRVEAAVLRRLSHRPCRGRVRAVRCEEETMISMLPSPVCSVFPVSGRFLEEECSEPPTGLKATHPVSPPV</sequence>
<evidence type="ECO:0000256" key="1">
    <source>
        <dbReference type="SAM" id="MobiDB-lite"/>
    </source>
</evidence>
<evidence type="ECO:0000313" key="3">
    <source>
        <dbReference type="EMBL" id="MQM09783.1"/>
    </source>
</evidence>
<dbReference type="AlphaFoldDB" id="A0A843WEH7"/>
<feature type="region of interest" description="Disordered" evidence="1">
    <location>
        <begin position="242"/>
        <end position="325"/>
    </location>
</feature>
<comment type="caution">
    <text evidence="3">The sequence shown here is derived from an EMBL/GenBank/DDBJ whole genome shotgun (WGS) entry which is preliminary data.</text>
</comment>
<reference evidence="3" key="1">
    <citation type="submission" date="2017-07" db="EMBL/GenBank/DDBJ databases">
        <title>Taro Niue Genome Assembly and Annotation.</title>
        <authorList>
            <person name="Atibalentja N."/>
            <person name="Keating K."/>
            <person name="Fields C.J."/>
        </authorList>
    </citation>
    <scope>NUCLEOTIDE SEQUENCE</scope>
    <source>
        <strain evidence="3">Niue_2</strain>
        <tissue evidence="3">Leaf</tissue>
    </source>
</reference>
<evidence type="ECO:0000259" key="2">
    <source>
        <dbReference type="Pfam" id="PF03732"/>
    </source>
</evidence>
<feature type="compositionally biased region" description="Low complexity" evidence="1">
    <location>
        <begin position="247"/>
        <end position="319"/>
    </location>
</feature>
<proteinExistence type="predicted"/>
<gene>
    <name evidence="3" type="ORF">Taro_042661</name>
</gene>
<evidence type="ECO:0000313" key="4">
    <source>
        <dbReference type="Proteomes" id="UP000652761"/>
    </source>
</evidence>